<dbReference type="SUPFAM" id="SSF53807">
    <property type="entry name" value="Helical backbone' metal receptor"/>
    <property type="match status" value="1"/>
</dbReference>
<sequence>MTNKVIPPLIGMISLISLFTSTAIFADCPRIISQSPYITHQLDYLGLKPCMVGASRYDKSLGLVDTGGLFDPDSEAIAKLKADLWITSDWTKLTDFEAIQPNVKTALRLHSFDSMQQVEDNLMDIARHSDDADALQLAQAFPSAWRSQATQIRTINTKHTSPPKALLISSCGGQPYAFGKSSWLADLFTEAGFEVVGKQKRITHLPETKIANQLEILIQQTQPNLVFIFERQLAPACRLMKLPQGTQIVTLDGTNFLQPAPLLLKGLQQLKDNPLWQ</sequence>
<dbReference type="EMBL" id="AP024202">
    <property type="protein sequence ID" value="BCN93197.1"/>
    <property type="molecule type" value="Genomic_DNA"/>
</dbReference>
<proteinExistence type="predicted"/>
<dbReference type="Gene3D" id="3.40.50.1980">
    <property type="entry name" value="Nitrogenase molybdenum iron protein domain"/>
    <property type="match status" value="2"/>
</dbReference>
<dbReference type="RefSeq" id="WP_237264176.1">
    <property type="nucleotide sequence ID" value="NZ_AP024202.1"/>
</dbReference>
<dbReference type="Proteomes" id="UP001054820">
    <property type="component" value="Chromosome"/>
</dbReference>
<evidence type="ECO:0000313" key="2">
    <source>
        <dbReference type="Proteomes" id="UP001054820"/>
    </source>
</evidence>
<reference evidence="1" key="1">
    <citation type="journal article" date="2022" name="Arch. Microbiol.">
        <title>Thiomicrorhabdus immobilis sp. nov., a mesophilic sulfur-oxidizing bacterium isolated from sediment of a brackish lake in northern Japan.</title>
        <authorList>
            <person name="Kojima H."/>
            <person name="Mochizuki J."/>
            <person name="Kanda M."/>
            <person name="Watanabe T."/>
            <person name="Fukui M."/>
        </authorList>
    </citation>
    <scope>NUCLEOTIDE SEQUENCE</scope>
    <source>
        <strain evidence="1">Am19</strain>
    </source>
</reference>
<evidence type="ECO:0008006" key="3">
    <source>
        <dbReference type="Google" id="ProtNLM"/>
    </source>
</evidence>
<evidence type="ECO:0000313" key="1">
    <source>
        <dbReference type="EMBL" id="BCN93197.1"/>
    </source>
</evidence>
<name>A0ABN6CZ59_9GAMM</name>
<keyword evidence="2" id="KW-1185">Reference proteome</keyword>
<accession>A0ABN6CZ59</accession>
<gene>
    <name evidence="1" type="ORF">THMIRHAM_09820</name>
</gene>
<protein>
    <recommendedName>
        <fullName evidence="3">Fe/B12 periplasmic-binding domain-containing protein</fullName>
    </recommendedName>
</protein>
<organism evidence="1 2">
    <name type="scientific">Thiomicrorhabdus immobilis</name>
    <dbReference type="NCBI Taxonomy" id="2791037"/>
    <lineage>
        <taxon>Bacteria</taxon>
        <taxon>Pseudomonadati</taxon>
        <taxon>Pseudomonadota</taxon>
        <taxon>Gammaproteobacteria</taxon>
        <taxon>Thiotrichales</taxon>
        <taxon>Piscirickettsiaceae</taxon>
        <taxon>Thiomicrorhabdus</taxon>
    </lineage>
</organism>